<dbReference type="InParanoid" id="F2U1S9"/>
<protein>
    <recommendedName>
        <fullName evidence="5">Protein DD3-3</fullName>
    </recommendedName>
</protein>
<evidence type="ECO:0008006" key="5">
    <source>
        <dbReference type="Google" id="ProtNLM"/>
    </source>
</evidence>
<feature type="signal peptide" evidence="2">
    <location>
        <begin position="1"/>
        <end position="26"/>
    </location>
</feature>
<feature type="compositionally biased region" description="Polar residues" evidence="1">
    <location>
        <begin position="46"/>
        <end position="68"/>
    </location>
</feature>
<gene>
    <name evidence="3" type="ORF">PTSG_02296</name>
</gene>
<evidence type="ECO:0000256" key="1">
    <source>
        <dbReference type="SAM" id="MobiDB-lite"/>
    </source>
</evidence>
<reference evidence="3" key="1">
    <citation type="submission" date="2009-08" db="EMBL/GenBank/DDBJ databases">
        <title>Annotation of Salpingoeca rosetta.</title>
        <authorList>
            <consortium name="The Broad Institute Genome Sequencing Platform"/>
            <person name="Russ C."/>
            <person name="Cuomo C."/>
            <person name="Burger G."/>
            <person name="Gray M.W."/>
            <person name="Holland P.W.H."/>
            <person name="King N."/>
            <person name="Lang F.B.F."/>
            <person name="Roger A.J."/>
            <person name="Ruiz-Trillo I."/>
            <person name="Young S.K."/>
            <person name="Zeng Q."/>
            <person name="Gargeya S."/>
            <person name="Alvarado L."/>
            <person name="Berlin A."/>
            <person name="Chapman S.B."/>
            <person name="Chen Z."/>
            <person name="Freedman E."/>
            <person name="Gellesch M."/>
            <person name="Goldberg J."/>
            <person name="Griggs A."/>
            <person name="Gujja S."/>
            <person name="Heilman E."/>
            <person name="Heiman D."/>
            <person name="Howarth C."/>
            <person name="Mehta T."/>
            <person name="Neiman D."/>
            <person name="Pearson M."/>
            <person name="Roberts A."/>
            <person name="Saif S."/>
            <person name="Shea T."/>
            <person name="Shenoy N."/>
            <person name="Sisk P."/>
            <person name="Stolte C."/>
            <person name="Sykes S."/>
            <person name="White J."/>
            <person name="Yandava C."/>
            <person name="Haas B."/>
            <person name="Nusbaum C."/>
            <person name="Birren B."/>
        </authorList>
    </citation>
    <scope>NUCLEOTIDE SEQUENCE</scope>
    <source>
        <strain evidence="3">ATCC 50818</strain>
    </source>
</reference>
<proteinExistence type="predicted"/>
<evidence type="ECO:0000313" key="3">
    <source>
        <dbReference type="EMBL" id="EGD81581.1"/>
    </source>
</evidence>
<accession>F2U1S9</accession>
<dbReference type="OMA" id="PYWHPTD"/>
<dbReference type="OrthoDB" id="167398at2759"/>
<dbReference type="AlphaFoldDB" id="F2U1S9"/>
<dbReference type="GeneID" id="16077378"/>
<dbReference type="PANTHER" id="PTHR35170:SF2">
    <property type="entry name" value="PROTEIN DD3-3"/>
    <property type="match status" value="1"/>
</dbReference>
<dbReference type="KEGG" id="sre:PTSG_02296"/>
<keyword evidence="2" id="KW-0732">Signal</keyword>
<dbReference type="EMBL" id="GL832959">
    <property type="protein sequence ID" value="EGD81581.1"/>
    <property type="molecule type" value="Genomic_DNA"/>
</dbReference>
<feature type="region of interest" description="Disordered" evidence="1">
    <location>
        <begin position="588"/>
        <end position="614"/>
    </location>
</feature>
<dbReference type="eggNOG" id="ENOG502QRWS">
    <property type="taxonomic scope" value="Eukaryota"/>
</dbReference>
<evidence type="ECO:0000256" key="2">
    <source>
        <dbReference type="SAM" id="SignalP"/>
    </source>
</evidence>
<dbReference type="Proteomes" id="UP000007799">
    <property type="component" value="Unassembled WGS sequence"/>
</dbReference>
<dbReference type="STRING" id="946362.F2U1S9"/>
<feature type="chain" id="PRO_5003287010" description="Protein DD3-3" evidence="2">
    <location>
        <begin position="27"/>
        <end position="756"/>
    </location>
</feature>
<organism evidence="3 4">
    <name type="scientific">Salpingoeca rosetta (strain ATCC 50818 / BSB-021)</name>
    <dbReference type="NCBI Taxonomy" id="946362"/>
    <lineage>
        <taxon>Eukaryota</taxon>
        <taxon>Choanoflagellata</taxon>
        <taxon>Craspedida</taxon>
        <taxon>Salpingoecidae</taxon>
        <taxon>Salpingoeca</taxon>
    </lineage>
</organism>
<dbReference type="InterPro" id="IPR053320">
    <property type="entry name" value="Protein_DD3-3_O-glyco"/>
</dbReference>
<feature type="region of interest" description="Disordered" evidence="1">
    <location>
        <begin position="30"/>
        <end position="68"/>
    </location>
</feature>
<dbReference type="PANTHER" id="PTHR35170">
    <property type="entry name" value="PROTEIN DD3-3"/>
    <property type="match status" value="1"/>
</dbReference>
<keyword evidence="4" id="KW-1185">Reference proteome</keyword>
<name>F2U1S9_SALR5</name>
<sequence length="756" mass="86157">MRVRSALAALLVVLGVLCCSAPIALGDVYMHNPRGSNNRLNERSANRNNGNRMFDSQNNNRGGYNKGDNSVNAFQTYSEQHDMTFFMSHPDAEKGGKGESVLTVEWTNQHGCGGNEHNDPHKLNCNMVLQYMCLPEEVREQTRETCDEECRIPRPENPTCDPDNANQCGLSPIKDMFRCRELGMLPTEAEMYDRYNCPHSCGNNAAASSQLDCGSSWREYAGTAGYLRMRDGLNTNRQDYTKPNSGTLTEQARYNRKAGNVREDRGLHEDWDFYDECYRRERNRGLFTADQNLRNNNLGYSSAVFTRQNPNDNRRGYECPEERDYWPYWHPSPWVDIAVLTDRSDLCPFYQAESQNVKGKHFCRNTRRCTNCIRFNNEAQCKANGGKWVLHPPHHRPAPECLQAAWTRVNHLGNGRHGQPVTYNWTLPYLEVGADRFAEAVPHRCVLRLRYNISTDDYDAWRVNASFNNNEGAGVVSPVRQNPNVDIGARNTALRLAINTAQFGRTFQDRSHVFRLVPRTDGRFTGSRPRANANVNNAEFFGKRRLYNLNVRGKRGNIVQTFPAVEYDFVPNHLHISEGDLVHIQWAGSNTHNNGNPAGDGQAGDAGEGRGGTDRHNFVELRRRQFGESFPATWEENTIFKNMVDALDAHAEFEEEPHTISTTLDRGRDWEEVKQSWALRMASAGYYRSFNYKDNDGRPDPNSVEGRPTQLNTLLDNAPASYVGGIFRFARGTYNYMCTRNHNFSNRDQKGHLVVE</sequence>
<dbReference type="RefSeq" id="XP_004996785.1">
    <property type="nucleotide sequence ID" value="XM_004996728.1"/>
</dbReference>
<evidence type="ECO:0000313" key="4">
    <source>
        <dbReference type="Proteomes" id="UP000007799"/>
    </source>
</evidence>